<gene>
    <name evidence="4" type="primary">mqnA</name>
    <name evidence="5" type="ORF">GGP82_002093</name>
</gene>
<dbReference type="Pfam" id="PF02621">
    <property type="entry name" value="VitK2_biosynth"/>
    <property type="match status" value="1"/>
</dbReference>
<reference evidence="5" key="1">
    <citation type="submission" date="2022-08" db="EMBL/GenBank/DDBJ databases">
        <title>Genomic Encyclopedia of Type Strains, Phase V (KMG-V): Genome sequencing to study the core and pangenomes of soil and plant-associated prokaryotes.</title>
        <authorList>
            <person name="Whitman W."/>
        </authorList>
    </citation>
    <scope>NUCLEOTIDE SEQUENCE</scope>
    <source>
        <strain evidence="5">SP2016B</strain>
    </source>
</reference>
<dbReference type="AlphaFoldDB" id="A0A9X2R747"/>
<dbReference type="RefSeq" id="WP_251980402.1">
    <property type="nucleotide sequence ID" value="NZ_CALTSI010000033.1"/>
</dbReference>
<comment type="function">
    <text evidence="4">Catalyzes the dehydration of chorismate into 3-[(1-carboxyvinyl)oxy]benzoate, a step in the biosynthesis of menaquinone (MK, vitamin K2).</text>
</comment>
<evidence type="ECO:0000313" key="5">
    <source>
        <dbReference type="EMBL" id="MCS3865535.1"/>
    </source>
</evidence>
<name>A0A9X2R747_9BACT</name>
<dbReference type="GO" id="GO:0009234">
    <property type="term" value="P:menaquinone biosynthetic process"/>
    <property type="evidence" value="ECO:0007669"/>
    <property type="project" value="UniProtKB-UniRule"/>
</dbReference>
<dbReference type="GO" id="GO:0016836">
    <property type="term" value="F:hydro-lyase activity"/>
    <property type="evidence" value="ECO:0007669"/>
    <property type="project" value="UniProtKB-UniRule"/>
</dbReference>
<evidence type="ECO:0000313" key="6">
    <source>
        <dbReference type="Proteomes" id="UP001155034"/>
    </source>
</evidence>
<dbReference type="PANTHER" id="PTHR37690">
    <property type="entry name" value="CHORISMATE DEHYDRATASE"/>
    <property type="match status" value="1"/>
</dbReference>
<proteinExistence type="inferred from homology"/>
<comment type="similarity">
    <text evidence="4">Belongs to the MqnA/MqnD family. MqnA subfamily.</text>
</comment>
<dbReference type="Proteomes" id="UP001155034">
    <property type="component" value="Unassembled WGS sequence"/>
</dbReference>
<dbReference type="HAMAP" id="MF_00995">
    <property type="entry name" value="MqnA"/>
    <property type="match status" value="1"/>
</dbReference>
<keyword evidence="3 4" id="KW-0456">Lyase</keyword>
<dbReference type="EC" id="4.2.1.151" evidence="4"/>
<sequence>MDLAIWDYPPAEFLASGFTSGAVENPFRITRHRPEQCAAMLVEDEVDVALMPTMLALQASNAIDVLPSVGLVSWRYPYARLVWQGGLHDFPETIAYDRRVAQERIATRIVLHEHYQVDPTFVPYDARAPQALLDTEEDAALLVGPNVPSLQPKPFTMDIGREWYELSNYPMVWGLYVTKRDQSTDEMIEALIASGEAADDNRDVWVQAQETTASLNEFYREDLRTGLDKLAIASLTEFRKYLFYYDVTEDVPDLPLVYLDEDEEEEEEEEH</sequence>
<dbReference type="InterPro" id="IPR003773">
    <property type="entry name" value="Menaquinone_biosynth"/>
</dbReference>
<evidence type="ECO:0000256" key="2">
    <source>
        <dbReference type="ARBA" id="ARBA00022428"/>
    </source>
</evidence>
<comment type="catalytic activity">
    <reaction evidence="4">
        <text>chorismate = 3-[(1-carboxyvinyl)-oxy]benzoate + H2O</text>
        <dbReference type="Rhea" id="RHEA:40051"/>
        <dbReference type="ChEBI" id="CHEBI:15377"/>
        <dbReference type="ChEBI" id="CHEBI:29748"/>
        <dbReference type="ChEBI" id="CHEBI:76981"/>
        <dbReference type="EC" id="4.2.1.151"/>
    </reaction>
</comment>
<accession>A0A9X2R747</accession>
<comment type="pathway">
    <text evidence="1 4">Quinol/quinone metabolism; menaquinone biosynthesis.</text>
</comment>
<keyword evidence="2 4" id="KW-0474">Menaquinone biosynthesis</keyword>
<comment type="caution">
    <text evidence="5">The sequence shown here is derived from an EMBL/GenBank/DDBJ whole genome shotgun (WGS) entry which is preliminary data.</text>
</comment>
<dbReference type="PANTHER" id="PTHR37690:SF1">
    <property type="entry name" value="CHORISMATE DEHYDRATASE"/>
    <property type="match status" value="1"/>
</dbReference>
<dbReference type="Gene3D" id="3.40.190.10">
    <property type="entry name" value="Periplasmic binding protein-like II"/>
    <property type="match status" value="2"/>
</dbReference>
<protein>
    <recommendedName>
        <fullName evidence="4">Chorismate dehydratase</fullName>
        <ecNumber evidence="4">4.2.1.151</ecNumber>
    </recommendedName>
    <alternativeName>
        <fullName evidence="4">Menaquinone biosynthetic enzyme MqnA</fullName>
    </alternativeName>
</protein>
<dbReference type="InterPro" id="IPR030868">
    <property type="entry name" value="MqnA"/>
</dbReference>
<dbReference type="SUPFAM" id="SSF53850">
    <property type="entry name" value="Periplasmic binding protein-like II"/>
    <property type="match status" value="1"/>
</dbReference>
<dbReference type="EMBL" id="JANTYZ010000005">
    <property type="protein sequence ID" value="MCS3865535.1"/>
    <property type="molecule type" value="Genomic_DNA"/>
</dbReference>
<evidence type="ECO:0000256" key="1">
    <source>
        <dbReference type="ARBA" id="ARBA00004863"/>
    </source>
</evidence>
<organism evidence="5 6">
    <name type="scientific">Salinibacter ruber</name>
    <dbReference type="NCBI Taxonomy" id="146919"/>
    <lineage>
        <taxon>Bacteria</taxon>
        <taxon>Pseudomonadati</taxon>
        <taxon>Rhodothermota</taxon>
        <taxon>Rhodothermia</taxon>
        <taxon>Rhodothermales</taxon>
        <taxon>Salinibacteraceae</taxon>
        <taxon>Salinibacter</taxon>
    </lineage>
</organism>
<evidence type="ECO:0000256" key="4">
    <source>
        <dbReference type="HAMAP-Rule" id="MF_00995"/>
    </source>
</evidence>
<evidence type="ECO:0000256" key="3">
    <source>
        <dbReference type="ARBA" id="ARBA00023239"/>
    </source>
</evidence>